<dbReference type="AlphaFoldDB" id="A0A9P5A440"/>
<evidence type="ECO:0000256" key="2">
    <source>
        <dbReference type="ARBA" id="ARBA00023002"/>
    </source>
</evidence>
<dbReference type="EMBL" id="PVQB02001582">
    <property type="protein sequence ID" value="KAF4331621.1"/>
    <property type="molecule type" value="Genomic_DNA"/>
</dbReference>
<comment type="similarity">
    <text evidence="1 6">Belongs to the aldehyde dehydrogenase family.</text>
</comment>
<dbReference type="InterPro" id="IPR016163">
    <property type="entry name" value="Ald_DH_C"/>
</dbReference>
<evidence type="ECO:0000313" key="9">
    <source>
        <dbReference type="Proteomes" id="UP000730481"/>
    </source>
</evidence>
<dbReference type="FunFam" id="3.40.605.10:FF:000007">
    <property type="entry name" value="NAD/NADP-dependent betaine aldehyde dehydrogenase"/>
    <property type="match status" value="1"/>
</dbReference>
<name>A0A9P5A440_9HYPO</name>
<dbReference type="InterPro" id="IPR016161">
    <property type="entry name" value="Ald_DH/histidinol_DH"/>
</dbReference>
<evidence type="ECO:0000313" key="8">
    <source>
        <dbReference type="EMBL" id="KAF4331621.1"/>
    </source>
</evidence>
<dbReference type="InterPro" id="IPR015590">
    <property type="entry name" value="Aldehyde_DH_dom"/>
</dbReference>
<dbReference type="InterPro" id="IPR016160">
    <property type="entry name" value="Ald_DH_CS_CYS"/>
</dbReference>
<evidence type="ECO:0000256" key="5">
    <source>
        <dbReference type="PROSITE-ProRule" id="PRU10007"/>
    </source>
</evidence>
<evidence type="ECO:0000256" key="4">
    <source>
        <dbReference type="ARBA" id="ARBA00049194"/>
    </source>
</evidence>
<dbReference type="InterPro" id="IPR016162">
    <property type="entry name" value="Ald_DH_N"/>
</dbReference>
<dbReference type="FunFam" id="3.40.309.10:FF:000012">
    <property type="entry name" value="Betaine aldehyde dehydrogenase"/>
    <property type="match status" value="1"/>
</dbReference>
<keyword evidence="2 6" id="KW-0560">Oxidoreductase</keyword>
<dbReference type="Pfam" id="PF00171">
    <property type="entry name" value="Aldedh"/>
    <property type="match status" value="1"/>
</dbReference>
<organism evidence="8 9">
    <name type="scientific">Fusarium beomiforme</name>
    <dbReference type="NCBI Taxonomy" id="44412"/>
    <lineage>
        <taxon>Eukaryota</taxon>
        <taxon>Fungi</taxon>
        <taxon>Dikarya</taxon>
        <taxon>Ascomycota</taxon>
        <taxon>Pezizomycotina</taxon>
        <taxon>Sordariomycetes</taxon>
        <taxon>Hypocreomycetidae</taxon>
        <taxon>Hypocreales</taxon>
        <taxon>Nectriaceae</taxon>
        <taxon>Fusarium</taxon>
        <taxon>Fusarium burgessii species complex</taxon>
    </lineage>
</organism>
<dbReference type="Proteomes" id="UP000730481">
    <property type="component" value="Unassembled WGS sequence"/>
</dbReference>
<dbReference type="SUPFAM" id="SSF53720">
    <property type="entry name" value="ALDH-like"/>
    <property type="match status" value="1"/>
</dbReference>
<dbReference type="OrthoDB" id="310895at2759"/>
<feature type="active site" evidence="5">
    <location>
        <position position="252"/>
    </location>
</feature>
<sequence length="481" mass="51935">MTSFETQLFINNQYVDSRSSDRLSVHNPVNGALVTSDVHVAGQQDVDVAVDAAQAAFSSGPWRKFTAAQRAECMLKLADLVEADAKELAELETIAMGQPIAIALTVTGMLITLFRYYAGWTDKIRGEQHPPEDGNYKIVSHHPFGVVAGISAWNGSAVQFGLKVAPAVAAGNTVVYKMSEKSPLGMLQLGHLIKKAGFPPGVINILNGGGETGASLALHMRIRKISFTGSASTGRKIQEMACKSNLKKVTLELGGKSPVLVFKDANVEKAIDFCVTMFLYNCGQVCAAGSRVYVQRDMMPSFVESLKIRYAQLASTLGASTKDMSTFLGPVADEAQFNRVMDFIESGKKEAQLETGGHRVGNEGFFIAPTIFINPKPDARILHEEIFGPVLTVLTFDTEEEALRKANDTEYGLAAYVWTESLSRALRLSNELEAGTIGINGSMAFIPFTAFGGFKQSGNGLESGYEGIMEYLQVKTTSIAI</sequence>
<proteinExistence type="inferred from homology"/>
<feature type="domain" description="Aldehyde dehydrogenase" evidence="7">
    <location>
        <begin position="14"/>
        <end position="476"/>
    </location>
</feature>
<evidence type="ECO:0000256" key="3">
    <source>
        <dbReference type="ARBA" id="ARBA00024226"/>
    </source>
</evidence>
<accession>A0A9P5A440</accession>
<dbReference type="Gene3D" id="3.40.309.10">
    <property type="entry name" value="Aldehyde Dehydrogenase, Chain A, domain 2"/>
    <property type="match status" value="1"/>
</dbReference>
<evidence type="ECO:0000259" key="7">
    <source>
        <dbReference type="Pfam" id="PF00171"/>
    </source>
</evidence>
<evidence type="ECO:0000256" key="6">
    <source>
        <dbReference type="RuleBase" id="RU003345"/>
    </source>
</evidence>
<keyword evidence="9" id="KW-1185">Reference proteome</keyword>
<dbReference type="PANTHER" id="PTHR11699">
    <property type="entry name" value="ALDEHYDE DEHYDROGENASE-RELATED"/>
    <property type="match status" value="1"/>
</dbReference>
<gene>
    <name evidence="8" type="ORF">FBEOM_14623</name>
</gene>
<dbReference type="EC" id="1.2.1.3" evidence="3"/>
<protein>
    <recommendedName>
        <fullName evidence="3">aldehyde dehydrogenase (NAD(+))</fullName>
        <ecNumber evidence="3">1.2.1.3</ecNumber>
    </recommendedName>
</protein>
<dbReference type="InterPro" id="IPR029510">
    <property type="entry name" value="Ald_DH_CS_GLU"/>
</dbReference>
<dbReference type="Gene3D" id="3.40.605.10">
    <property type="entry name" value="Aldehyde Dehydrogenase, Chain A, domain 1"/>
    <property type="match status" value="1"/>
</dbReference>
<evidence type="ECO:0000256" key="1">
    <source>
        <dbReference type="ARBA" id="ARBA00009986"/>
    </source>
</evidence>
<dbReference type="PROSITE" id="PS00687">
    <property type="entry name" value="ALDEHYDE_DEHYDR_GLU"/>
    <property type="match status" value="1"/>
</dbReference>
<comment type="catalytic activity">
    <reaction evidence="4">
        <text>an aldehyde + NAD(+) + H2O = a carboxylate + NADH + 2 H(+)</text>
        <dbReference type="Rhea" id="RHEA:16185"/>
        <dbReference type="ChEBI" id="CHEBI:15377"/>
        <dbReference type="ChEBI" id="CHEBI:15378"/>
        <dbReference type="ChEBI" id="CHEBI:17478"/>
        <dbReference type="ChEBI" id="CHEBI:29067"/>
        <dbReference type="ChEBI" id="CHEBI:57540"/>
        <dbReference type="ChEBI" id="CHEBI:57945"/>
        <dbReference type="EC" id="1.2.1.3"/>
    </reaction>
</comment>
<dbReference type="GO" id="GO:0004029">
    <property type="term" value="F:aldehyde dehydrogenase (NAD+) activity"/>
    <property type="evidence" value="ECO:0007669"/>
    <property type="project" value="UniProtKB-EC"/>
</dbReference>
<reference evidence="8" key="1">
    <citation type="journal article" date="2017" name="Mycologia">
        <title>Fusarium algeriense, sp. nov., a novel toxigenic crown rot pathogen of durum wheat from Algeria is nested in the Fusarium burgessii species complex.</title>
        <authorList>
            <person name="Laraba I."/>
            <person name="Keddad A."/>
            <person name="Boureghda H."/>
            <person name="Abdallah N."/>
            <person name="Vaughan M.M."/>
            <person name="Proctor R.H."/>
            <person name="Busman M."/>
            <person name="O'Donnell K."/>
        </authorList>
    </citation>
    <scope>NUCLEOTIDE SEQUENCE</scope>
    <source>
        <strain evidence="8">NRRL 25174</strain>
    </source>
</reference>
<dbReference type="PROSITE" id="PS00070">
    <property type="entry name" value="ALDEHYDE_DEHYDR_CYS"/>
    <property type="match status" value="1"/>
</dbReference>
<reference evidence="8" key="2">
    <citation type="submission" date="2020-02" db="EMBL/GenBank/DDBJ databases">
        <title>Identification and distribution of gene clusters putatively required for synthesis of sphingolipid metabolism inhibitors in phylogenetically diverse species of the filamentous fungus Fusarium.</title>
        <authorList>
            <person name="Kim H.-S."/>
            <person name="Busman M."/>
            <person name="Brown D.W."/>
            <person name="Divon H."/>
            <person name="Uhlig S."/>
            <person name="Proctor R.H."/>
        </authorList>
    </citation>
    <scope>NUCLEOTIDE SEQUENCE</scope>
    <source>
        <strain evidence="8">NRRL 25174</strain>
    </source>
</reference>
<comment type="caution">
    <text evidence="8">The sequence shown here is derived from an EMBL/GenBank/DDBJ whole genome shotgun (WGS) entry which is preliminary data.</text>
</comment>